<dbReference type="Proteomes" id="UP001302812">
    <property type="component" value="Unassembled WGS sequence"/>
</dbReference>
<accession>A0AAN6TIA9</accession>
<sequence length="85" mass="9188">MSTRRPAAPALSLLAALPCQVLATSLLRQTTSGASRHSCPLFSSCWAVGRIEPSPTDGKSHRSNNQTYQSNFFYSISSRGFALAR</sequence>
<dbReference type="AlphaFoldDB" id="A0AAN6TIA9"/>
<evidence type="ECO:0000256" key="1">
    <source>
        <dbReference type="SAM" id="SignalP"/>
    </source>
</evidence>
<dbReference type="RefSeq" id="XP_064672231.1">
    <property type="nucleotide sequence ID" value="XM_064810000.1"/>
</dbReference>
<name>A0AAN6TIA9_9PEZI</name>
<gene>
    <name evidence="2" type="ORF">N656DRAFT_540723</name>
</gene>
<proteinExistence type="predicted"/>
<keyword evidence="1" id="KW-0732">Signal</keyword>
<evidence type="ECO:0000313" key="3">
    <source>
        <dbReference type="Proteomes" id="UP001302812"/>
    </source>
</evidence>
<organism evidence="2 3">
    <name type="scientific">Canariomyces notabilis</name>
    <dbReference type="NCBI Taxonomy" id="2074819"/>
    <lineage>
        <taxon>Eukaryota</taxon>
        <taxon>Fungi</taxon>
        <taxon>Dikarya</taxon>
        <taxon>Ascomycota</taxon>
        <taxon>Pezizomycotina</taxon>
        <taxon>Sordariomycetes</taxon>
        <taxon>Sordariomycetidae</taxon>
        <taxon>Sordariales</taxon>
        <taxon>Chaetomiaceae</taxon>
        <taxon>Canariomyces</taxon>
    </lineage>
</organism>
<reference evidence="2" key="2">
    <citation type="submission" date="2023-05" db="EMBL/GenBank/DDBJ databases">
        <authorList>
            <consortium name="Lawrence Berkeley National Laboratory"/>
            <person name="Steindorff A."/>
            <person name="Hensen N."/>
            <person name="Bonometti L."/>
            <person name="Westerberg I."/>
            <person name="Brannstrom I.O."/>
            <person name="Guillou S."/>
            <person name="Cros-Aarteil S."/>
            <person name="Calhoun S."/>
            <person name="Haridas S."/>
            <person name="Kuo A."/>
            <person name="Mondo S."/>
            <person name="Pangilinan J."/>
            <person name="Riley R."/>
            <person name="Labutti K."/>
            <person name="Andreopoulos B."/>
            <person name="Lipzen A."/>
            <person name="Chen C."/>
            <person name="Yanf M."/>
            <person name="Daum C."/>
            <person name="Ng V."/>
            <person name="Clum A."/>
            <person name="Ohm R."/>
            <person name="Martin F."/>
            <person name="Silar P."/>
            <person name="Natvig D."/>
            <person name="Lalanne C."/>
            <person name="Gautier V."/>
            <person name="Ament-Velasquez S.L."/>
            <person name="Kruys A."/>
            <person name="Hutchinson M.I."/>
            <person name="Powell A.J."/>
            <person name="Barry K."/>
            <person name="Miller A.N."/>
            <person name="Grigoriev I.V."/>
            <person name="Debuchy R."/>
            <person name="Gladieux P."/>
            <person name="Thoren M.H."/>
            <person name="Johannesson H."/>
        </authorList>
    </citation>
    <scope>NUCLEOTIDE SEQUENCE</scope>
    <source>
        <strain evidence="2">CBS 508.74</strain>
    </source>
</reference>
<evidence type="ECO:0000313" key="2">
    <source>
        <dbReference type="EMBL" id="KAK4114661.1"/>
    </source>
</evidence>
<dbReference type="GeneID" id="89934124"/>
<reference evidence="2" key="1">
    <citation type="journal article" date="2023" name="Mol. Phylogenet. Evol.">
        <title>Genome-scale phylogeny and comparative genomics of the fungal order Sordariales.</title>
        <authorList>
            <person name="Hensen N."/>
            <person name="Bonometti L."/>
            <person name="Westerberg I."/>
            <person name="Brannstrom I.O."/>
            <person name="Guillou S."/>
            <person name="Cros-Aarteil S."/>
            <person name="Calhoun S."/>
            <person name="Haridas S."/>
            <person name="Kuo A."/>
            <person name="Mondo S."/>
            <person name="Pangilinan J."/>
            <person name="Riley R."/>
            <person name="LaButti K."/>
            <person name="Andreopoulos B."/>
            <person name="Lipzen A."/>
            <person name="Chen C."/>
            <person name="Yan M."/>
            <person name="Daum C."/>
            <person name="Ng V."/>
            <person name="Clum A."/>
            <person name="Steindorff A."/>
            <person name="Ohm R.A."/>
            <person name="Martin F."/>
            <person name="Silar P."/>
            <person name="Natvig D.O."/>
            <person name="Lalanne C."/>
            <person name="Gautier V."/>
            <person name="Ament-Velasquez S.L."/>
            <person name="Kruys A."/>
            <person name="Hutchinson M.I."/>
            <person name="Powell A.J."/>
            <person name="Barry K."/>
            <person name="Miller A.N."/>
            <person name="Grigoriev I.V."/>
            <person name="Debuchy R."/>
            <person name="Gladieux P."/>
            <person name="Hiltunen Thoren M."/>
            <person name="Johannesson H."/>
        </authorList>
    </citation>
    <scope>NUCLEOTIDE SEQUENCE</scope>
    <source>
        <strain evidence="2">CBS 508.74</strain>
    </source>
</reference>
<dbReference type="EMBL" id="MU853336">
    <property type="protein sequence ID" value="KAK4114661.1"/>
    <property type="molecule type" value="Genomic_DNA"/>
</dbReference>
<evidence type="ECO:0008006" key="4">
    <source>
        <dbReference type="Google" id="ProtNLM"/>
    </source>
</evidence>
<protein>
    <recommendedName>
        <fullName evidence="4">Secreted protein</fullName>
    </recommendedName>
</protein>
<comment type="caution">
    <text evidence="2">The sequence shown here is derived from an EMBL/GenBank/DDBJ whole genome shotgun (WGS) entry which is preliminary data.</text>
</comment>
<feature type="signal peptide" evidence="1">
    <location>
        <begin position="1"/>
        <end position="23"/>
    </location>
</feature>
<keyword evidence="3" id="KW-1185">Reference proteome</keyword>
<feature type="chain" id="PRO_5042832149" description="Secreted protein" evidence="1">
    <location>
        <begin position="24"/>
        <end position="85"/>
    </location>
</feature>